<feature type="region of interest" description="Disordered" evidence="1">
    <location>
        <begin position="1"/>
        <end position="132"/>
    </location>
</feature>
<evidence type="ECO:0000313" key="2">
    <source>
        <dbReference type="EMBL" id="PYH92217.1"/>
    </source>
</evidence>
<name>A0A319DD72_9EURO</name>
<proteinExistence type="predicted"/>
<feature type="compositionally biased region" description="Basic and acidic residues" evidence="1">
    <location>
        <begin position="81"/>
        <end position="95"/>
    </location>
</feature>
<reference evidence="2 3" key="1">
    <citation type="submission" date="2018-02" db="EMBL/GenBank/DDBJ databases">
        <title>The genomes of Aspergillus section Nigri reveals drivers in fungal speciation.</title>
        <authorList>
            <consortium name="DOE Joint Genome Institute"/>
            <person name="Vesth T.C."/>
            <person name="Nybo J."/>
            <person name="Theobald S."/>
            <person name="Brandl J."/>
            <person name="Frisvad J.C."/>
            <person name="Nielsen K.F."/>
            <person name="Lyhne E.K."/>
            <person name="Kogle M.E."/>
            <person name="Kuo A."/>
            <person name="Riley R."/>
            <person name="Clum A."/>
            <person name="Nolan M."/>
            <person name="Lipzen A."/>
            <person name="Salamov A."/>
            <person name="Henrissat B."/>
            <person name="Wiebenga A."/>
            <person name="De vries R.P."/>
            <person name="Grigoriev I.V."/>
            <person name="Mortensen U.H."/>
            <person name="Andersen M.R."/>
            <person name="Baker S.E."/>
        </authorList>
    </citation>
    <scope>NUCLEOTIDE SEQUENCE [LARGE SCALE GENOMIC DNA]</scope>
    <source>
        <strain evidence="2 3">CBS 707.79</strain>
    </source>
</reference>
<protein>
    <recommendedName>
        <fullName evidence="4">Glycine zipper 2TM domain-containing protein</fullName>
    </recommendedName>
</protein>
<keyword evidence="3" id="KW-1185">Reference proteome</keyword>
<dbReference type="AlphaFoldDB" id="A0A319DD72"/>
<dbReference type="Proteomes" id="UP000247810">
    <property type="component" value="Unassembled WGS sequence"/>
</dbReference>
<evidence type="ECO:0000313" key="3">
    <source>
        <dbReference type="Proteomes" id="UP000247810"/>
    </source>
</evidence>
<organism evidence="2 3">
    <name type="scientific">Aspergillus ellipticus CBS 707.79</name>
    <dbReference type="NCBI Taxonomy" id="1448320"/>
    <lineage>
        <taxon>Eukaryota</taxon>
        <taxon>Fungi</taxon>
        <taxon>Dikarya</taxon>
        <taxon>Ascomycota</taxon>
        <taxon>Pezizomycotina</taxon>
        <taxon>Eurotiomycetes</taxon>
        <taxon>Eurotiomycetidae</taxon>
        <taxon>Eurotiales</taxon>
        <taxon>Aspergillaceae</taxon>
        <taxon>Aspergillus</taxon>
        <taxon>Aspergillus subgen. Circumdati</taxon>
    </lineage>
</organism>
<evidence type="ECO:0000256" key="1">
    <source>
        <dbReference type="SAM" id="MobiDB-lite"/>
    </source>
</evidence>
<dbReference type="VEuPathDB" id="FungiDB:BO71DRAFT_451559"/>
<dbReference type="PANTHER" id="PTHR37014">
    <property type="entry name" value="EXPRESSION LETHALITY PROTEIN HEL10, PUTATIVE (AFU_ORTHOLOGUE AFUA_1G06580)-RELATED"/>
    <property type="match status" value="1"/>
</dbReference>
<dbReference type="STRING" id="1448320.A0A319DD72"/>
<gene>
    <name evidence="2" type="ORF">BO71DRAFT_451559</name>
</gene>
<feature type="compositionally biased region" description="Low complexity" evidence="1">
    <location>
        <begin position="27"/>
        <end position="36"/>
    </location>
</feature>
<accession>A0A319DD72</accession>
<sequence length="180" mass="19063">MSDPYYKQYYNQYGPPHPGYGQQNIEYNNGGYSGYYPSQESQYGQPPQYTNNPPTPPYHPYSTQSAQAALPYTQQGPAPPYDERKHQGGYEDGKIAQEMVGQSSSYPQPPPYQQGANASYYSTQSAPPDTKAVEGERGFISTVAGAAGGGLLGRRLGGGMLGAAGGAVAGAAGMNLASKM</sequence>
<feature type="compositionally biased region" description="Polar residues" evidence="1">
    <location>
        <begin position="115"/>
        <end position="127"/>
    </location>
</feature>
<dbReference type="PANTHER" id="PTHR37014:SF10">
    <property type="entry name" value="RICH PROTEIN MS8, PUTATIVE (AFU_ORTHOLOGUE AFUA_7G05650)-RELATED"/>
    <property type="match status" value="1"/>
</dbReference>
<dbReference type="EMBL" id="KZ825922">
    <property type="protein sequence ID" value="PYH92217.1"/>
    <property type="molecule type" value="Genomic_DNA"/>
</dbReference>
<evidence type="ECO:0008006" key="4">
    <source>
        <dbReference type="Google" id="ProtNLM"/>
    </source>
</evidence>